<dbReference type="Proteomes" id="UP001316803">
    <property type="component" value="Unassembled WGS sequence"/>
</dbReference>
<feature type="compositionally biased region" description="Polar residues" evidence="2">
    <location>
        <begin position="167"/>
        <end position="198"/>
    </location>
</feature>
<feature type="compositionally biased region" description="Low complexity" evidence="2">
    <location>
        <begin position="199"/>
        <end position="235"/>
    </location>
</feature>
<gene>
    <name evidence="3" type="ORF">OHC33_000490</name>
</gene>
<feature type="coiled-coil region" evidence="1">
    <location>
        <begin position="350"/>
        <end position="377"/>
    </location>
</feature>
<evidence type="ECO:0000256" key="1">
    <source>
        <dbReference type="SAM" id="Coils"/>
    </source>
</evidence>
<dbReference type="AlphaFoldDB" id="A0AAN8ETS7"/>
<protein>
    <submittedName>
        <fullName evidence="3">Uncharacterized protein</fullName>
    </submittedName>
</protein>
<dbReference type="EMBL" id="JAKLMC020000001">
    <property type="protein sequence ID" value="KAK5958647.1"/>
    <property type="molecule type" value="Genomic_DNA"/>
</dbReference>
<evidence type="ECO:0000313" key="4">
    <source>
        <dbReference type="Proteomes" id="UP001316803"/>
    </source>
</evidence>
<name>A0AAN8ETS7_9EURO</name>
<feature type="region of interest" description="Disordered" evidence="2">
    <location>
        <begin position="167"/>
        <end position="235"/>
    </location>
</feature>
<keyword evidence="4" id="KW-1185">Reference proteome</keyword>
<sequence>MLPPPPTATLEANPNFANLYNHLTEHILAHDGSTLSKSKEYEEVTVRLNEARQLGAREEILLRALEEVALHGSEDQPESRLPRPVTSVPPVHQTYDALTLPPELRELIYNVTSYLSASLDPNTSQTLPTDTDELMADELEQFRQHLPTISQALSAHLVDTESSLAATARSLSPTTSASKPPSRSNSRPENTTLSSTLKSLQHSTHTTQHTSLPQTLNTTTSSLSSSSAQHTSTLHHQIRHLELTTHGTSSRHTTSRATYLSTVSRGIALKAQIMGLEREKTLYANQEIMDRLESEGDALEVEERKLLRRERELRGLLGEYEREGGLAAGRVGVGGAGRRGKEEGTGEDVFRALGERYAEVEREIEEVKKDIERLETKVWRGR</sequence>
<proteinExistence type="predicted"/>
<comment type="caution">
    <text evidence="3">The sequence shown here is derived from an EMBL/GenBank/DDBJ whole genome shotgun (WGS) entry which is preliminary data.</text>
</comment>
<evidence type="ECO:0000256" key="2">
    <source>
        <dbReference type="SAM" id="MobiDB-lite"/>
    </source>
</evidence>
<reference evidence="3 4" key="1">
    <citation type="submission" date="2022-12" db="EMBL/GenBank/DDBJ databases">
        <title>Genomic features and morphological characterization of a novel Knufia sp. strain isolated from spacecraft assembly facility.</title>
        <authorList>
            <person name="Teixeira M."/>
            <person name="Chander A.M."/>
            <person name="Stajich J.E."/>
            <person name="Venkateswaran K."/>
        </authorList>
    </citation>
    <scope>NUCLEOTIDE SEQUENCE [LARGE SCALE GENOMIC DNA]</scope>
    <source>
        <strain evidence="3 4">FJI-L2-BK-P2</strain>
    </source>
</reference>
<accession>A0AAN8ETS7</accession>
<keyword evidence="1" id="KW-0175">Coiled coil</keyword>
<evidence type="ECO:0000313" key="3">
    <source>
        <dbReference type="EMBL" id="KAK5958647.1"/>
    </source>
</evidence>
<organism evidence="3 4">
    <name type="scientific">Knufia fluminis</name>
    <dbReference type="NCBI Taxonomy" id="191047"/>
    <lineage>
        <taxon>Eukaryota</taxon>
        <taxon>Fungi</taxon>
        <taxon>Dikarya</taxon>
        <taxon>Ascomycota</taxon>
        <taxon>Pezizomycotina</taxon>
        <taxon>Eurotiomycetes</taxon>
        <taxon>Chaetothyriomycetidae</taxon>
        <taxon>Chaetothyriales</taxon>
        <taxon>Trichomeriaceae</taxon>
        <taxon>Knufia</taxon>
    </lineage>
</organism>